<dbReference type="AlphaFoldDB" id="A0A2R8C534"/>
<evidence type="ECO:0000313" key="1">
    <source>
        <dbReference type="EMBL" id="SPJ27466.1"/>
    </source>
</evidence>
<dbReference type="Proteomes" id="UP000244898">
    <property type="component" value="Unassembled WGS sequence"/>
</dbReference>
<reference evidence="2" key="1">
    <citation type="submission" date="2018-03" db="EMBL/GenBank/DDBJ databases">
        <authorList>
            <person name="Rodrigo-Torres L."/>
            <person name="Arahal R. D."/>
            <person name="Lucena T."/>
        </authorList>
    </citation>
    <scope>NUCLEOTIDE SEQUENCE [LARGE SCALE GENOMIC DNA]</scope>
    <source>
        <strain evidence="2">CECT 7615</strain>
    </source>
</reference>
<evidence type="ECO:0000313" key="2">
    <source>
        <dbReference type="Proteomes" id="UP000244898"/>
    </source>
</evidence>
<protein>
    <submittedName>
        <fullName evidence="1">Uncharacterized protein</fullName>
    </submittedName>
</protein>
<organism evidence="1 2">
    <name type="scientific">Falsiruegeria mediterranea M17</name>
    <dbReference type="NCBI Taxonomy" id="1200281"/>
    <lineage>
        <taxon>Bacteria</taxon>
        <taxon>Pseudomonadati</taxon>
        <taxon>Pseudomonadota</taxon>
        <taxon>Alphaproteobacteria</taxon>
        <taxon>Rhodobacterales</taxon>
        <taxon>Roseobacteraceae</taxon>
        <taxon>Falsiruegeria</taxon>
    </lineage>
</organism>
<dbReference type="EMBL" id="ONZG01000002">
    <property type="protein sequence ID" value="SPJ27466.1"/>
    <property type="molecule type" value="Genomic_DNA"/>
</dbReference>
<accession>A0A2R8C534</accession>
<sequence>MNGAVMRDPNKTYLDPLAGQGAPLATAFVDLFILTWDPRT</sequence>
<keyword evidence="2" id="KW-1185">Reference proteome</keyword>
<gene>
    <name evidence="1" type="ORF">TRM7615_00955</name>
</gene>
<proteinExistence type="predicted"/>
<name>A0A2R8C534_9RHOB</name>